<dbReference type="Proteomes" id="UP000183585">
    <property type="component" value="Unassembled WGS sequence"/>
</dbReference>
<dbReference type="InterPro" id="IPR005804">
    <property type="entry name" value="FA_desaturase_dom"/>
</dbReference>
<dbReference type="RefSeq" id="WP_256095864.1">
    <property type="nucleotide sequence ID" value="NZ_FMCT01000017.1"/>
</dbReference>
<evidence type="ECO:0000259" key="3">
    <source>
        <dbReference type="Pfam" id="PF00487"/>
    </source>
</evidence>
<sequence length="479" mass="53270">MTTIDASARPVDPDGTVAAAPRRTAAAPRRTTGTEPHPPTVAAPRRAAATGPHQPTVTAPRRPASRAGGPAAADQRPGRLTVAERDTRDSADNSVRDSMRRLPRFAQLPLTFLTGRPHTGQRPLRLTPTVHLVTATASVGVGLTATGVALALSGWWLALLLPGWASTLHGARNLRMMVFHQCAHRNMWARKRPDQILGKIVAGVLMVQHFERYSAEHVADHHALHHMTLRDPTVQAFLVSLRLRPGMTRRQMWRQVLGRLVSPVFHARFLWARIRSYSHAASRTERALTATGYAAVAALATVAHAWPLVLVGWVLPMTVFFQISNTLRLCVKHTFPAPWQTQRRGKAYFASLTNAIFIGEPAPASSLRGGATVRAWARWWTRMLLVHFPSRYLVLTGDTVCHDFHHRRPMSRDWANYIFARQADIDGGHRGWPPYREIWGLIPAINLVLDSLAEADPDEFDPQRLAETSDRELFAAFDD</sequence>
<evidence type="ECO:0000313" key="4">
    <source>
        <dbReference type="EMBL" id="SCF47989.1"/>
    </source>
</evidence>
<dbReference type="AlphaFoldDB" id="A0A1C5ARW1"/>
<accession>A0A1C5ARW1</accession>
<feature type="compositionally biased region" description="Low complexity" evidence="1">
    <location>
        <begin position="18"/>
        <end position="31"/>
    </location>
</feature>
<feature type="compositionally biased region" description="Low complexity" evidence="1">
    <location>
        <begin position="42"/>
        <end position="73"/>
    </location>
</feature>
<dbReference type="Pfam" id="PF00487">
    <property type="entry name" value="FA_desaturase"/>
    <property type="match status" value="1"/>
</dbReference>
<reference evidence="5" key="1">
    <citation type="submission" date="2016-06" db="EMBL/GenBank/DDBJ databases">
        <authorList>
            <person name="Varghese N."/>
            <person name="Submissions Spin"/>
        </authorList>
    </citation>
    <scope>NUCLEOTIDE SEQUENCE [LARGE SCALE GENOMIC DNA]</scope>
    <source>
        <strain evidence="5">DSM 43168</strain>
    </source>
</reference>
<evidence type="ECO:0000256" key="1">
    <source>
        <dbReference type="SAM" id="MobiDB-lite"/>
    </source>
</evidence>
<keyword evidence="2" id="KW-1133">Transmembrane helix</keyword>
<name>A0A1C5ARW1_9ACTN</name>
<keyword evidence="2" id="KW-0812">Transmembrane</keyword>
<evidence type="ECO:0000256" key="2">
    <source>
        <dbReference type="SAM" id="Phobius"/>
    </source>
</evidence>
<feature type="transmembrane region" description="Helical" evidence="2">
    <location>
        <begin position="292"/>
        <end position="315"/>
    </location>
</feature>
<keyword evidence="5" id="KW-1185">Reference proteome</keyword>
<dbReference type="GO" id="GO:0006629">
    <property type="term" value="P:lipid metabolic process"/>
    <property type="evidence" value="ECO:0007669"/>
    <property type="project" value="InterPro"/>
</dbReference>
<evidence type="ECO:0000313" key="5">
    <source>
        <dbReference type="Proteomes" id="UP000183585"/>
    </source>
</evidence>
<dbReference type="STRING" id="47853.TK50_07605"/>
<feature type="domain" description="Fatty acid desaturase" evidence="3">
    <location>
        <begin position="155"/>
        <end position="342"/>
    </location>
</feature>
<keyword evidence="2" id="KW-0472">Membrane</keyword>
<dbReference type="EMBL" id="FMCT01000017">
    <property type="protein sequence ID" value="SCF47989.1"/>
    <property type="molecule type" value="Genomic_DNA"/>
</dbReference>
<feature type="transmembrane region" description="Helical" evidence="2">
    <location>
        <begin position="132"/>
        <end position="158"/>
    </location>
</feature>
<proteinExistence type="predicted"/>
<feature type="compositionally biased region" description="Basic and acidic residues" evidence="1">
    <location>
        <begin position="82"/>
        <end position="99"/>
    </location>
</feature>
<organism evidence="4 5">
    <name type="scientific">Micromonospora carbonacea</name>
    <dbReference type="NCBI Taxonomy" id="47853"/>
    <lineage>
        <taxon>Bacteria</taxon>
        <taxon>Bacillati</taxon>
        <taxon>Actinomycetota</taxon>
        <taxon>Actinomycetes</taxon>
        <taxon>Micromonosporales</taxon>
        <taxon>Micromonosporaceae</taxon>
        <taxon>Micromonospora</taxon>
    </lineage>
</organism>
<protein>
    <submittedName>
        <fullName evidence="4">Fatty acid desaturase</fullName>
    </submittedName>
</protein>
<gene>
    <name evidence="4" type="ORF">GA0070563_117111</name>
</gene>
<feature type="region of interest" description="Disordered" evidence="1">
    <location>
        <begin position="1"/>
        <end position="99"/>
    </location>
</feature>